<evidence type="ECO:0000313" key="2">
    <source>
        <dbReference type="Proteomes" id="UP000807504"/>
    </source>
</evidence>
<dbReference type="PANTHER" id="PTHR46060">
    <property type="entry name" value="MARINER MOS1 TRANSPOSASE-LIKE PROTEIN"/>
    <property type="match status" value="1"/>
</dbReference>
<name>A0A8T0FY36_ARGBR</name>
<dbReference type="InterPro" id="IPR052709">
    <property type="entry name" value="Transposase-MT_Hybrid"/>
</dbReference>
<organism evidence="1 2">
    <name type="scientific">Argiope bruennichi</name>
    <name type="common">Wasp spider</name>
    <name type="synonym">Aranea bruennichi</name>
    <dbReference type="NCBI Taxonomy" id="94029"/>
    <lineage>
        <taxon>Eukaryota</taxon>
        <taxon>Metazoa</taxon>
        <taxon>Ecdysozoa</taxon>
        <taxon>Arthropoda</taxon>
        <taxon>Chelicerata</taxon>
        <taxon>Arachnida</taxon>
        <taxon>Araneae</taxon>
        <taxon>Araneomorphae</taxon>
        <taxon>Entelegynae</taxon>
        <taxon>Araneoidea</taxon>
        <taxon>Araneidae</taxon>
        <taxon>Argiope</taxon>
    </lineage>
</organism>
<evidence type="ECO:0000313" key="1">
    <source>
        <dbReference type="EMBL" id="KAF8796007.1"/>
    </source>
</evidence>
<dbReference type="PANTHER" id="PTHR46060:SF3">
    <property type="entry name" value="PROTEIN GVQW3"/>
    <property type="match status" value="1"/>
</dbReference>
<protein>
    <submittedName>
        <fullName evidence="1">Mariner Mos1 transposase like protein</fullName>
    </submittedName>
</protein>
<reference evidence="1" key="2">
    <citation type="submission" date="2020-06" db="EMBL/GenBank/DDBJ databases">
        <authorList>
            <person name="Sheffer M."/>
        </authorList>
    </citation>
    <scope>NUCLEOTIDE SEQUENCE</scope>
</reference>
<dbReference type="GO" id="GO:0003676">
    <property type="term" value="F:nucleic acid binding"/>
    <property type="evidence" value="ECO:0007669"/>
    <property type="project" value="InterPro"/>
</dbReference>
<reference evidence="1" key="1">
    <citation type="journal article" date="2020" name="bioRxiv">
        <title>Chromosome-level reference genome of the European wasp spider Argiope bruennichi: a resource for studies on range expansion and evolutionary adaptation.</title>
        <authorList>
            <person name="Sheffer M.M."/>
            <person name="Hoppe A."/>
            <person name="Krehenwinkel H."/>
            <person name="Uhl G."/>
            <person name="Kuss A.W."/>
            <person name="Jensen L."/>
            <person name="Jensen C."/>
            <person name="Gillespie R.G."/>
            <person name="Hoff K.J."/>
            <person name="Prost S."/>
        </authorList>
    </citation>
    <scope>NUCLEOTIDE SEQUENCE</scope>
</reference>
<dbReference type="Proteomes" id="UP000807504">
    <property type="component" value="Unassembled WGS sequence"/>
</dbReference>
<gene>
    <name evidence="1" type="ORF">HNY73_000439</name>
</gene>
<comment type="caution">
    <text evidence="1">The sequence shown here is derived from an EMBL/GenBank/DDBJ whole genome shotgun (WGS) entry which is preliminary data.</text>
</comment>
<dbReference type="EMBL" id="JABXBU010000001">
    <property type="protein sequence ID" value="KAF8796007.1"/>
    <property type="molecule type" value="Genomic_DNA"/>
</dbReference>
<proteinExistence type="predicted"/>
<dbReference type="InterPro" id="IPR036397">
    <property type="entry name" value="RNaseH_sf"/>
</dbReference>
<sequence>MNERHVTFSDSLTRRFLVSILFHLRDAVYAPVHKAAIVMAKLHELKFEILPRAPCSPDMAPSDYSLFPNLNTILVGTKFCSNTEILLATNAYFETLDESAYREEIQTLPHRWIFGKGLH</sequence>
<dbReference type="Gene3D" id="3.30.420.10">
    <property type="entry name" value="Ribonuclease H-like superfamily/Ribonuclease H"/>
    <property type="match status" value="1"/>
</dbReference>
<accession>A0A8T0FY36</accession>
<dbReference type="AlphaFoldDB" id="A0A8T0FY36"/>
<keyword evidence="2" id="KW-1185">Reference proteome</keyword>